<dbReference type="AlphaFoldDB" id="A0A317JSQ2"/>
<name>A0A317JSQ2_9BACT</name>
<dbReference type="Proteomes" id="UP000246104">
    <property type="component" value="Unassembled WGS sequence"/>
</dbReference>
<comment type="caution">
    <text evidence="1">The sequence shown here is derived from an EMBL/GenBank/DDBJ whole genome shotgun (WGS) entry which is preliminary data.</text>
</comment>
<accession>A0A317JSQ2</accession>
<dbReference type="EMBL" id="PSRQ01000036">
    <property type="protein sequence ID" value="PWU23370.1"/>
    <property type="molecule type" value="Genomic_DNA"/>
</dbReference>
<evidence type="ECO:0000313" key="2">
    <source>
        <dbReference type="Proteomes" id="UP000246104"/>
    </source>
</evidence>
<sequence length="232" mass="25565">MKKARLIFIVLMLIVLIVAIGWKYHTANTHQPVQNGTVNVAYDGMTFHTVTSRSTGEITDMSATYDFVDQFENVYSINISDQQSEILGSAISGDQYVLKVMNGVVSVFETPAEVTIDTIERGTLAQSASLAQITNIREDNDKITAMVVGPICSPQFAPPSDPEQIPCYTGNFKIFWGTQVSPSNSFLAMKYRGKFTVQAMVGNSPNAEVMVTIPVEFTKLNPKYFQLTDLGN</sequence>
<reference evidence="1 2" key="1">
    <citation type="submission" date="2018-02" db="EMBL/GenBank/DDBJ databases">
        <title>Genomic Reconstructions from Amazon Rainforest and Pasture Soil Reveal Novel Insights into the Physiology of Candidate Phyla in Tropical Sites.</title>
        <authorList>
            <person name="Kroeger M.E."/>
            <person name="Delmont T."/>
            <person name="Eren A.M."/>
            <person name="Guo J."/>
            <person name="Meyer K.M."/>
            <person name="Khan K."/>
            <person name="Rodrigues J.L.M."/>
            <person name="Bohannan B.J.M."/>
            <person name="Tringe S."/>
            <person name="Borges C.D."/>
            <person name="Tiedje J."/>
            <person name="Tsai S.M."/>
            <person name="Nusslein K."/>
        </authorList>
    </citation>
    <scope>NUCLEOTIDE SEQUENCE [LARGE SCALE GENOMIC DNA]</scope>
    <source>
        <strain evidence="1">Amazon FNV 2010 28 9</strain>
    </source>
</reference>
<evidence type="ECO:0000313" key="1">
    <source>
        <dbReference type="EMBL" id="PWU23370.1"/>
    </source>
</evidence>
<gene>
    <name evidence="1" type="ORF">C5B42_03220</name>
</gene>
<proteinExistence type="predicted"/>
<organism evidence="1 2">
    <name type="scientific">Candidatus Cerribacteria bacterium 'Amazon FNV 2010 28 9'</name>
    <dbReference type="NCBI Taxonomy" id="2081795"/>
    <lineage>
        <taxon>Bacteria</taxon>
        <taxon>Candidatus Cerribacteria</taxon>
    </lineage>
</organism>
<protein>
    <submittedName>
        <fullName evidence="1">Uncharacterized protein</fullName>
    </submittedName>
</protein>